<reference evidence="1" key="1">
    <citation type="submission" date="2021-04" db="EMBL/GenBank/DDBJ databases">
        <authorList>
            <person name="Hartkoorn R.C."/>
            <person name="Beaudoing E."/>
            <person name="Hot D."/>
        </authorList>
    </citation>
    <scope>NUCLEOTIDE SEQUENCE</scope>
    <source>
        <strain evidence="1">NRRL B-16292</strain>
    </source>
</reference>
<keyword evidence="2" id="KW-1185">Reference proteome</keyword>
<sequence>MPAGRPRSPAPDVHRDRRRHGRCRLTHPVVRRLVATRLGEVHRRAHKLDLLTSNNP</sequence>
<dbReference type="RefSeq" id="WP_259865637.1">
    <property type="nucleotide sequence ID" value="NZ_BAAAST010000027.1"/>
</dbReference>
<protein>
    <submittedName>
        <fullName evidence="1">Uncharacterized protein</fullName>
    </submittedName>
</protein>
<dbReference type="EMBL" id="CP073720">
    <property type="protein sequence ID" value="UWP86455.1"/>
    <property type="molecule type" value="Genomic_DNA"/>
</dbReference>
<evidence type="ECO:0000313" key="1">
    <source>
        <dbReference type="EMBL" id="UWP86455.1"/>
    </source>
</evidence>
<organism evidence="1 2">
    <name type="scientific">Dactylosporangium fulvum</name>
    <dbReference type="NCBI Taxonomy" id="53359"/>
    <lineage>
        <taxon>Bacteria</taxon>
        <taxon>Bacillati</taxon>
        <taxon>Actinomycetota</taxon>
        <taxon>Actinomycetes</taxon>
        <taxon>Micromonosporales</taxon>
        <taxon>Micromonosporaceae</taxon>
        <taxon>Dactylosporangium</taxon>
    </lineage>
</organism>
<evidence type="ECO:0000313" key="2">
    <source>
        <dbReference type="Proteomes" id="UP001059617"/>
    </source>
</evidence>
<proteinExistence type="predicted"/>
<reference evidence="1" key="2">
    <citation type="submission" date="2022-09" db="EMBL/GenBank/DDBJ databases">
        <title>Biosynthetic gene clusters of Dactylosporangioum fulvum.</title>
        <authorList>
            <person name="Caradec T."/>
        </authorList>
    </citation>
    <scope>NUCLEOTIDE SEQUENCE</scope>
    <source>
        <strain evidence="1">NRRL B-16292</strain>
    </source>
</reference>
<name>A0ABY5W8T2_9ACTN</name>
<accession>A0ABY5W8T2</accession>
<dbReference type="Proteomes" id="UP001059617">
    <property type="component" value="Chromosome"/>
</dbReference>
<gene>
    <name evidence="1" type="ORF">Dfulv_20315</name>
</gene>